<reference evidence="6" key="1">
    <citation type="journal article" date="2018" name="Nat. Microbiol.">
        <title>Leveraging single-cell genomics to expand the fungal tree of life.</title>
        <authorList>
            <person name="Ahrendt S.R."/>
            <person name="Quandt C.A."/>
            <person name="Ciobanu D."/>
            <person name="Clum A."/>
            <person name="Salamov A."/>
            <person name="Andreopoulos B."/>
            <person name="Cheng J.F."/>
            <person name="Woyke T."/>
            <person name="Pelin A."/>
            <person name="Henrissat B."/>
            <person name="Reynolds N.K."/>
            <person name="Benny G.L."/>
            <person name="Smith M.E."/>
            <person name="James T.Y."/>
            <person name="Grigoriev I.V."/>
        </authorList>
    </citation>
    <scope>NUCLEOTIDE SEQUENCE [LARGE SCALE GENOMIC DNA]</scope>
    <source>
        <strain evidence="6">Baker2002</strain>
    </source>
</reference>
<comment type="subunit">
    <text evidence="3">Component of the pre-66S ribosomal particle.</text>
</comment>
<dbReference type="CDD" id="cd22858">
    <property type="entry name" value="Nsa1"/>
    <property type="match status" value="1"/>
</dbReference>
<dbReference type="EMBL" id="ML004443">
    <property type="protein sequence ID" value="RKP31299.1"/>
    <property type="molecule type" value="Genomic_DNA"/>
</dbReference>
<dbReference type="OrthoDB" id="18388at2759"/>
<evidence type="ECO:0000256" key="3">
    <source>
        <dbReference type="ARBA" id="ARBA00011187"/>
    </source>
</evidence>
<dbReference type="InterPro" id="IPR037379">
    <property type="entry name" value="WDR74/Nsa1"/>
</dbReference>
<evidence type="ECO:0000256" key="2">
    <source>
        <dbReference type="ARBA" id="ARBA00007861"/>
    </source>
</evidence>
<dbReference type="InterPro" id="IPR015943">
    <property type="entry name" value="WD40/YVTN_repeat-like_dom_sf"/>
</dbReference>
<dbReference type="PANTHER" id="PTHR16038:SF4">
    <property type="entry name" value="WD REPEAT-CONTAINING PROTEIN 74"/>
    <property type="match status" value="1"/>
</dbReference>
<protein>
    <recommendedName>
        <fullName evidence="4">Ribosome biogenesis protein NSA1</fullName>
    </recommendedName>
</protein>
<accession>A0A4V1J397</accession>
<dbReference type="GO" id="GO:0042273">
    <property type="term" value="P:ribosomal large subunit biogenesis"/>
    <property type="evidence" value="ECO:0007669"/>
    <property type="project" value="InterPro"/>
</dbReference>
<keyword evidence="6" id="KW-1185">Reference proteome</keyword>
<dbReference type="Proteomes" id="UP000268321">
    <property type="component" value="Unassembled WGS sequence"/>
</dbReference>
<comment type="function">
    <text evidence="1">Involved in the biogenesis of the 60S ribosomal subunit.</text>
</comment>
<sequence>MRFLVSADETGSIKELYASRGVDTSKKESVLPKLLQNFLQPGEHSNVRNRVVHFRQYNHSWLVATRFGGYVSIYDLASETAECLLLHTYALPVDSLDRPITLLTFEEHEFIMVAFESGVLFVIRLDARFLRPPLRLQVCDNSKNTKPLCAFVANPYAAGVFAYGGKETDLKVIRMFPASRKFEDSDFSDAACWKTKVLFAAENVEPDHLGIVCPIDISAILFQKEAPQKGFCLVTATKTGHIHKYNTVEDQDPIGSYKVCENPILTMNFATEAQHQVIVTDKHTFVARLSLVEVNAKGQRIVSASAGTFYRPTLKVLGKYSEGGNTGAIFGVDISLDANIVAFGGLDRYLRVFDITSRKLLCKVYLGTQVSCLEIMDDADDDEANEAREDDEVWNQLGSADEKAVKKTKVEAWT</sequence>
<name>A0A4V1J397_9ASCO</name>
<gene>
    <name evidence="5" type="ORF">METBISCDRAFT_30273</name>
</gene>
<dbReference type="AlphaFoldDB" id="A0A4V1J397"/>
<organism evidence="5 6">
    <name type="scientific">Metschnikowia bicuspidata</name>
    <dbReference type="NCBI Taxonomy" id="27322"/>
    <lineage>
        <taxon>Eukaryota</taxon>
        <taxon>Fungi</taxon>
        <taxon>Dikarya</taxon>
        <taxon>Ascomycota</taxon>
        <taxon>Saccharomycotina</taxon>
        <taxon>Pichiomycetes</taxon>
        <taxon>Metschnikowiaceae</taxon>
        <taxon>Metschnikowia</taxon>
    </lineage>
</organism>
<evidence type="ECO:0000256" key="1">
    <source>
        <dbReference type="ARBA" id="ARBA00002889"/>
    </source>
</evidence>
<dbReference type="Gene3D" id="2.130.10.10">
    <property type="entry name" value="YVTN repeat-like/Quinoprotein amine dehydrogenase"/>
    <property type="match status" value="1"/>
</dbReference>
<dbReference type="GO" id="GO:0030687">
    <property type="term" value="C:preribosome, large subunit precursor"/>
    <property type="evidence" value="ECO:0007669"/>
    <property type="project" value="TreeGrafter"/>
</dbReference>
<dbReference type="PANTHER" id="PTHR16038">
    <property type="entry name" value="NOP SEVEN ASSOCIATED PROTEIN 1"/>
    <property type="match status" value="1"/>
</dbReference>
<evidence type="ECO:0000313" key="6">
    <source>
        <dbReference type="Proteomes" id="UP000268321"/>
    </source>
</evidence>
<comment type="similarity">
    <text evidence="2">Belongs to the NSA1 family.</text>
</comment>
<dbReference type="InterPro" id="IPR036322">
    <property type="entry name" value="WD40_repeat_dom_sf"/>
</dbReference>
<dbReference type="GO" id="GO:0005730">
    <property type="term" value="C:nucleolus"/>
    <property type="evidence" value="ECO:0007669"/>
    <property type="project" value="InterPro"/>
</dbReference>
<evidence type="ECO:0000256" key="4">
    <source>
        <dbReference type="ARBA" id="ARBA00014234"/>
    </source>
</evidence>
<evidence type="ECO:0000313" key="5">
    <source>
        <dbReference type="EMBL" id="RKP31299.1"/>
    </source>
</evidence>
<proteinExistence type="inferred from homology"/>
<dbReference type="SUPFAM" id="SSF50978">
    <property type="entry name" value="WD40 repeat-like"/>
    <property type="match status" value="1"/>
</dbReference>